<sequence>MKMVVSRNGGFVLPVISVHSVMMPSVKASSDDDYVLCRLLRQWGVTMMICCLSRGRAKAARCAQNVEPNDVPTGDDYKEGRNDHSMGRDVTVEDLIARLQSLAHEFTKFSSRGEYS</sequence>
<dbReference type="InParanoid" id="A0A061GAE1"/>
<organism evidence="1 2">
    <name type="scientific">Theobroma cacao</name>
    <name type="common">Cacao</name>
    <name type="synonym">Cocoa</name>
    <dbReference type="NCBI Taxonomy" id="3641"/>
    <lineage>
        <taxon>Eukaryota</taxon>
        <taxon>Viridiplantae</taxon>
        <taxon>Streptophyta</taxon>
        <taxon>Embryophyta</taxon>
        <taxon>Tracheophyta</taxon>
        <taxon>Spermatophyta</taxon>
        <taxon>Magnoliopsida</taxon>
        <taxon>eudicotyledons</taxon>
        <taxon>Gunneridae</taxon>
        <taxon>Pentapetalae</taxon>
        <taxon>rosids</taxon>
        <taxon>malvids</taxon>
        <taxon>Malvales</taxon>
        <taxon>Malvaceae</taxon>
        <taxon>Byttnerioideae</taxon>
        <taxon>Theobroma</taxon>
    </lineage>
</organism>
<dbReference type="Proteomes" id="UP000026915">
    <property type="component" value="Chromosome 6"/>
</dbReference>
<proteinExistence type="predicted"/>
<evidence type="ECO:0000313" key="2">
    <source>
        <dbReference type="Proteomes" id="UP000026915"/>
    </source>
</evidence>
<reference evidence="1 2" key="1">
    <citation type="journal article" date="2013" name="Genome Biol.">
        <title>The genome sequence of the most widely cultivated cacao type and its use to identify candidate genes regulating pod color.</title>
        <authorList>
            <person name="Motamayor J.C."/>
            <person name="Mockaitis K."/>
            <person name="Schmutz J."/>
            <person name="Haiminen N."/>
            <person name="Iii D.L."/>
            <person name="Cornejo O."/>
            <person name="Findley S.D."/>
            <person name="Zheng P."/>
            <person name="Utro F."/>
            <person name="Royaert S."/>
            <person name="Saski C."/>
            <person name="Jenkins J."/>
            <person name="Podicheti R."/>
            <person name="Zhao M."/>
            <person name="Scheffler B.E."/>
            <person name="Stack J.C."/>
            <person name="Feltus F.A."/>
            <person name="Mustiga G.M."/>
            <person name="Amores F."/>
            <person name="Phillips W."/>
            <person name="Marelli J.P."/>
            <person name="May G.D."/>
            <person name="Shapiro H."/>
            <person name="Ma J."/>
            <person name="Bustamante C.D."/>
            <person name="Schnell R.J."/>
            <person name="Main D."/>
            <person name="Gilbert D."/>
            <person name="Parida L."/>
            <person name="Kuhn D.N."/>
        </authorList>
    </citation>
    <scope>NUCLEOTIDE SEQUENCE [LARGE SCALE GENOMIC DNA]</scope>
    <source>
        <strain evidence="2">cv. Matina 1-6</strain>
    </source>
</reference>
<dbReference type="EMBL" id="CM001884">
    <property type="protein sequence ID" value="EOY26835.1"/>
    <property type="molecule type" value="Genomic_DNA"/>
</dbReference>
<dbReference type="Gramene" id="EOY26835">
    <property type="protein sequence ID" value="EOY26835"/>
    <property type="gene ID" value="TCM_028809"/>
</dbReference>
<dbReference type="AlphaFoldDB" id="A0A061GAE1"/>
<dbReference type="HOGENOM" id="CLU_2101350_0_0_1"/>
<evidence type="ECO:0000313" key="1">
    <source>
        <dbReference type="EMBL" id="EOY26835.1"/>
    </source>
</evidence>
<accession>A0A061GAE1</accession>
<keyword evidence="2" id="KW-1185">Reference proteome</keyword>
<protein>
    <submittedName>
        <fullName evidence="1">Uncharacterized protein</fullName>
    </submittedName>
</protein>
<name>A0A061GAE1_THECC</name>
<gene>
    <name evidence="1" type="ORF">TCM_028809</name>
</gene>